<dbReference type="Pfam" id="PF22440">
    <property type="entry name" value="SirC_C"/>
    <property type="match status" value="1"/>
</dbReference>
<sequence length="212" mass="23884">MIDYPLNLDLDGRVAVVIGGGRIATRKIRSLIRCHAKVTVICEQASHQIQEWSEHNDVIWIRRNWRSGDTDHAFLTIVATNNESVNTEIARSAGPNQLICVAGKTALGNFSVPAVTRRGRLTVAVATGGASPLYAKKLRDQIACNLDEDLEDYLDFLYVFRQEIIKKGLSSELKEAYLKSILQPKYHDRNNQDELMKAMNQWTRNQASETQS</sequence>
<reference evidence="9" key="1">
    <citation type="journal article" date="2019" name="Int. J. Syst. Evol. Microbiol.">
        <title>The Global Catalogue of Microorganisms (GCM) 10K type strain sequencing project: providing services to taxonomists for standard genome sequencing and annotation.</title>
        <authorList>
            <consortium name="The Broad Institute Genomics Platform"/>
            <consortium name="The Broad Institute Genome Sequencing Center for Infectious Disease"/>
            <person name="Wu L."/>
            <person name="Ma J."/>
        </authorList>
    </citation>
    <scope>NUCLEOTIDE SEQUENCE [LARGE SCALE GENOMIC DNA]</scope>
    <source>
        <strain evidence="9">TISTR 2466</strain>
    </source>
</reference>
<dbReference type="PANTHER" id="PTHR35330">
    <property type="entry name" value="SIROHEME BIOSYNTHESIS PROTEIN MET8"/>
    <property type="match status" value="1"/>
</dbReference>
<dbReference type="InterPro" id="IPR042518">
    <property type="entry name" value="SirC_C"/>
</dbReference>
<dbReference type="InterPro" id="IPR006367">
    <property type="entry name" value="Sirohaem_synthase_N"/>
</dbReference>
<dbReference type="InterPro" id="IPR028281">
    <property type="entry name" value="Sirohaem_synthase_central"/>
</dbReference>
<evidence type="ECO:0000313" key="8">
    <source>
        <dbReference type="EMBL" id="MFD2692557.1"/>
    </source>
</evidence>
<comment type="catalytic activity">
    <reaction evidence="6">
        <text>precorrin-2 + NAD(+) = sirohydrochlorin + NADH + 2 H(+)</text>
        <dbReference type="Rhea" id="RHEA:15613"/>
        <dbReference type="ChEBI" id="CHEBI:15378"/>
        <dbReference type="ChEBI" id="CHEBI:57540"/>
        <dbReference type="ChEBI" id="CHEBI:57945"/>
        <dbReference type="ChEBI" id="CHEBI:58351"/>
        <dbReference type="ChEBI" id="CHEBI:58827"/>
        <dbReference type="EC" id="1.3.1.76"/>
    </reaction>
</comment>
<dbReference type="SUPFAM" id="SSF51735">
    <property type="entry name" value="NAD(P)-binding Rossmann-fold domains"/>
    <property type="match status" value="1"/>
</dbReference>
<gene>
    <name evidence="8" type="ORF">ACFSUE_02715</name>
</gene>
<dbReference type="Gene3D" id="1.10.8.610">
    <property type="entry name" value="SirC, precorrin-2 dehydrogenase, C-terminal helical domain-like"/>
    <property type="match status" value="1"/>
</dbReference>
<dbReference type="SUPFAM" id="SSF75615">
    <property type="entry name" value="Siroheme synthase middle domains-like"/>
    <property type="match status" value="1"/>
</dbReference>
<evidence type="ECO:0000256" key="4">
    <source>
        <dbReference type="ARBA" id="ARBA00023027"/>
    </source>
</evidence>
<dbReference type="EMBL" id="JBHUMQ010000003">
    <property type="protein sequence ID" value="MFD2692557.1"/>
    <property type="molecule type" value="Genomic_DNA"/>
</dbReference>
<feature type="domain" description="Siroheme synthase central" evidence="7">
    <location>
        <begin position="118"/>
        <end position="143"/>
    </location>
</feature>
<evidence type="ECO:0000256" key="5">
    <source>
        <dbReference type="ARBA" id="ARBA00023244"/>
    </source>
</evidence>
<dbReference type="PANTHER" id="PTHR35330:SF1">
    <property type="entry name" value="SIROHEME BIOSYNTHESIS PROTEIN MET8"/>
    <property type="match status" value="1"/>
</dbReference>
<evidence type="ECO:0000256" key="6">
    <source>
        <dbReference type="ARBA" id="ARBA00047561"/>
    </source>
</evidence>
<dbReference type="Gene3D" id="3.40.50.720">
    <property type="entry name" value="NAD(P)-binding Rossmann-like Domain"/>
    <property type="match status" value="1"/>
</dbReference>
<keyword evidence="3" id="KW-0560">Oxidoreductase</keyword>
<evidence type="ECO:0000256" key="2">
    <source>
        <dbReference type="ARBA" id="ARBA00012400"/>
    </source>
</evidence>
<dbReference type="InterPro" id="IPR036291">
    <property type="entry name" value="NAD(P)-bd_dom_sf"/>
</dbReference>
<protein>
    <recommendedName>
        <fullName evidence="2">precorrin-2 dehydrogenase</fullName>
        <ecNumber evidence="2">1.3.1.76</ecNumber>
    </recommendedName>
</protein>
<dbReference type="NCBIfam" id="TIGR01470">
    <property type="entry name" value="cysG_Nterm"/>
    <property type="match status" value="1"/>
</dbReference>
<dbReference type="InterPro" id="IPR028161">
    <property type="entry name" value="Met8-like"/>
</dbReference>
<evidence type="ECO:0000259" key="7">
    <source>
        <dbReference type="Pfam" id="PF14824"/>
    </source>
</evidence>
<proteinExistence type="predicted"/>
<comment type="pathway">
    <text evidence="1">Porphyrin-containing compound metabolism; siroheme biosynthesis; sirohydrochlorin from precorrin-2: step 1/1.</text>
</comment>
<dbReference type="Pfam" id="PF14824">
    <property type="entry name" value="Sirohm_synth_M"/>
    <property type="match status" value="1"/>
</dbReference>
<keyword evidence="9" id="KW-1185">Reference proteome</keyword>
<evidence type="ECO:0000256" key="1">
    <source>
        <dbReference type="ARBA" id="ARBA00005010"/>
    </source>
</evidence>
<keyword evidence="4" id="KW-0520">NAD</keyword>
<evidence type="ECO:0000313" key="9">
    <source>
        <dbReference type="Proteomes" id="UP001597399"/>
    </source>
</evidence>
<accession>A0ABW5S0M7</accession>
<dbReference type="RefSeq" id="WP_253059837.1">
    <property type="nucleotide sequence ID" value="NZ_JAMXWM010000004.1"/>
</dbReference>
<name>A0ABW5S0M7_9BACL</name>
<comment type="caution">
    <text evidence="8">The sequence shown here is derived from an EMBL/GenBank/DDBJ whole genome shotgun (WGS) entry which is preliminary data.</text>
</comment>
<dbReference type="Pfam" id="PF13241">
    <property type="entry name" value="NAD_binding_7"/>
    <property type="match status" value="1"/>
</dbReference>
<evidence type="ECO:0000256" key="3">
    <source>
        <dbReference type="ARBA" id="ARBA00023002"/>
    </source>
</evidence>
<organism evidence="8 9">
    <name type="scientific">Sporolactobacillus shoreicorticis</name>
    <dbReference type="NCBI Taxonomy" id="1923877"/>
    <lineage>
        <taxon>Bacteria</taxon>
        <taxon>Bacillati</taxon>
        <taxon>Bacillota</taxon>
        <taxon>Bacilli</taxon>
        <taxon>Bacillales</taxon>
        <taxon>Sporolactobacillaceae</taxon>
        <taxon>Sporolactobacillus</taxon>
    </lineage>
</organism>
<keyword evidence="5" id="KW-0627">Porphyrin biosynthesis</keyword>
<dbReference type="EC" id="1.3.1.76" evidence="2"/>
<dbReference type="Proteomes" id="UP001597399">
    <property type="component" value="Unassembled WGS sequence"/>
</dbReference>